<evidence type="ECO:0000256" key="3">
    <source>
        <dbReference type="ARBA" id="ARBA00012670"/>
    </source>
</evidence>
<gene>
    <name evidence="9" type="ORF">J4E00_13670</name>
</gene>
<name>A0ABS3QFT2_9BACT</name>
<dbReference type="Proteomes" id="UP000664369">
    <property type="component" value="Unassembled WGS sequence"/>
</dbReference>
<evidence type="ECO:0000313" key="9">
    <source>
        <dbReference type="EMBL" id="MBO2010107.1"/>
    </source>
</evidence>
<evidence type="ECO:0000256" key="1">
    <source>
        <dbReference type="ARBA" id="ARBA00001462"/>
    </source>
</evidence>
<feature type="chain" id="PRO_5045363439" description="non-reducing end alpha-L-arabinofuranosidase" evidence="7">
    <location>
        <begin position="27"/>
        <end position="692"/>
    </location>
</feature>
<keyword evidence="10" id="KW-1185">Reference proteome</keyword>
<protein>
    <recommendedName>
        <fullName evidence="3">non-reducing end alpha-L-arabinofuranosidase</fullName>
        <ecNumber evidence="3">3.2.1.55</ecNumber>
    </recommendedName>
</protein>
<dbReference type="InterPro" id="IPR013780">
    <property type="entry name" value="Glyco_hydro_b"/>
</dbReference>
<dbReference type="PANTHER" id="PTHR31776">
    <property type="entry name" value="ALPHA-L-ARABINOFURANOSIDASE 1"/>
    <property type="match status" value="1"/>
</dbReference>
<dbReference type="Gene3D" id="2.60.40.1180">
    <property type="entry name" value="Golgi alpha-mannosidase II"/>
    <property type="match status" value="1"/>
</dbReference>
<dbReference type="EMBL" id="JAGETZ010000005">
    <property type="protein sequence ID" value="MBO2010107.1"/>
    <property type="molecule type" value="Genomic_DNA"/>
</dbReference>
<dbReference type="PANTHER" id="PTHR31776:SF0">
    <property type="entry name" value="ALPHA-L-ARABINOFURANOSIDASE 1"/>
    <property type="match status" value="1"/>
</dbReference>
<dbReference type="InterPro" id="IPR055235">
    <property type="entry name" value="ASD1_cat"/>
</dbReference>
<accession>A0ABS3QFT2</accession>
<organism evidence="9 10">
    <name type="scientific">Hymenobacter negativus</name>
    <dbReference type="NCBI Taxonomy" id="2795026"/>
    <lineage>
        <taxon>Bacteria</taxon>
        <taxon>Pseudomonadati</taxon>
        <taxon>Bacteroidota</taxon>
        <taxon>Cytophagia</taxon>
        <taxon>Cytophagales</taxon>
        <taxon>Hymenobacteraceae</taxon>
        <taxon>Hymenobacter</taxon>
    </lineage>
</organism>
<dbReference type="Gene3D" id="3.20.20.80">
    <property type="entry name" value="Glycosidases"/>
    <property type="match status" value="1"/>
</dbReference>
<dbReference type="InterPro" id="IPR010720">
    <property type="entry name" value="Alpha-L-AF_C"/>
</dbReference>
<evidence type="ECO:0000256" key="5">
    <source>
        <dbReference type="ARBA" id="ARBA00022801"/>
    </source>
</evidence>
<feature type="signal peptide" evidence="7">
    <location>
        <begin position="1"/>
        <end position="26"/>
    </location>
</feature>
<evidence type="ECO:0000256" key="6">
    <source>
        <dbReference type="ARBA" id="ARBA00023180"/>
    </source>
</evidence>
<proteinExistence type="inferred from homology"/>
<keyword evidence="6" id="KW-0325">Glycoprotein</keyword>
<evidence type="ECO:0000313" key="10">
    <source>
        <dbReference type="Proteomes" id="UP000664369"/>
    </source>
</evidence>
<dbReference type="EC" id="3.2.1.55" evidence="3"/>
<dbReference type="Gene3D" id="2.60.120.260">
    <property type="entry name" value="Galactose-binding domain-like"/>
    <property type="match status" value="1"/>
</dbReference>
<reference evidence="9 10" key="1">
    <citation type="submission" date="2021-03" db="EMBL/GenBank/DDBJ databases">
        <authorList>
            <person name="Kim M.K."/>
        </authorList>
    </citation>
    <scope>NUCLEOTIDE SEQUENCE [LARGE SCALE GENOMIC DNA]</scope>
    <source>
        <strain evidence="9 10">BT442</strain>
    </source>
</reference>
<evidence type="ECO:0000256" key="2">
    <source>
        <dbReference type="ARBA" id="ARBA00007186"/>
    </source>
</evidence>
<feature type="domain" description="Alpha-L-arabinofuranosidase C-terminal" evidence="8">
    <location>
        <begin position="494"/>
        <end position="682"/>
    </location>
</feature>
<evidence type="ECO:0000259" key="8">
    <source>
        <dbReference type="SMART" id="SM00813"/>
    </source>
</evidence>
<comment type="similarity">
    <text evidence="2">Belongs to the glycosyl hydrolase 51 family.</text>
</comment>
<dbReference type="SMART" id="SM00813">
    <property type="entry name" value="Alpha-L-AF_C"/>
    <property type="match status" value="1"/>
</dbReference>
<dbReference type="InterPro" id="IPR051563">
    <property type="entry name" value="Glycosyl_Hydrolase_51"/>
</dbReference>
<dbReference type="SUPFAM" id="SSF51445">
    <property type="entry name" value="(Trans)glycosidases"/>
    <property type="match status" value="1"/>
</dbReference>
<dbReference type="SUPFAM" id="SSF51011">
    <property type="entry name" value="Glycosyl hydrolase domain"/>
    <property type="match status" value="1"/>
</dbReference>
<comment type="caution">
    <text evidence="9">The sequence shown here is derived from an EMBL/GenBank/DDBJ whole genome shotgun (WGS) entry which is preliminary data.</text>
</comment>
<evidence type="ECO:0000256" key="4">
    <source>
        <dbReference type="ARBA" id="ARBA00022729"/>
    </source>
</evidence>
<dbReference type="RefSeq" id="WP_208175738.1">
    <property type="nucleotide sequence ID" value="NZ_JAGETZ010000005.1"/>
</dbReference>
<comment type="catalytic activity">
    <reaction evidence="1">
        <text>Hydrolysis of terminal non-reducing alpha-L-arabinofuranoside residues in alpha-L-arabinosides.</text>
        <dbReference type="EC" id="3.2.1.55"/>
    </reaction>
</comment>
<keyword evidence="5" id="KW-0378">Hydrolase</keyword>
<sequence>MLLIPTQLAGLATSLMLCAGLAPAWAQAPPTALTVQVSKPGAPIAKTMYGLFFEDINFAADGGLYPELVKNKSFETDDRLLGWKAIRGAAALAAYVVSSDRPIGNTNSHFLRLTANTASPDAGFINDGFRGMGVQQEAEYTFSVYLRRGPGNVAGLNVELEEPGRRANGGEAATPDRVLARTRIADLSSEWKKYSVVLRPSATAAHARLKLTLDGAGTLDLDVVSLFPKATWKNRENGLRTDLVQLLRDMQPGFLRFPGGCIVEGMTLDNRYQWKSTIGDVATRQPLMNRWNKEFKWRFTPDYYQSFGLGFFEYFQLSEDIGAEPVPILNVGMACQYNSAELAPIGRANGPSAPETHPADEPTLETFIQDALDLIEFANGPASSPWGARRVAMGHPAPFNLKYIGIGNEQWGPQYLERYEPFSKAVKTKYPAINIVASAGPSPDGPLFDAATKRMRELKAEVLDEHYYARPEWFRQNVGRYDNYPTTGTKIFAGEYAAQTAAIASSENKNSWDAAISEAAFMTGLERNADKVVMASYAPLFAHVDAWQWTPDLIWFDNLKAYGTPNYYVQKLFSTNKGTTMLPVQCAAGAKNGADNLFSSAVADDATGDIVVKLVNYSPEARPVSINLQGVKKLGKAGKATVLASADLNAVNSLEQPLNVAPKEGGFKVTSANVAYTLAPNSFTVLRIPGKR</sequence>
<dbReference type="Pfam" id="PF06964">
    <property type="entry name" value="Alpha-L-AF_C"/>
    <property type="match status" value="1"/>
</dbReference>
<dbReference type="InterPro" id="IPR017853">
    <property type="entry name" value="GH"/>
</dbReference>
<keyword evidence="4 7" id="KW-0732">Signal</keyword>
<dbReference type="Pfam" id="PF22848">
    <property type="entry name" value="ASD1_dom"/>
    <property type="match status" value="1"/>
</dbReference>
<evidence type="ECO:0000256" key="7">
    <source>
        <dbReference type="SAM" id="SignalP"/>
    </source>
</evidence>